<accession>A0ACC0BKS0</accession>
<gene>
    <name evidence="1" type="ORF">M9H77_13562</name>
</gene>
<dbReference type="EMBL" id="CM044703">
    <property type="protein sequence ID" value="KAI5673198.1"/>
    <property type="molecule type" value="Genomic_DNA"/>
</dbReference>
<protein>
    <submittedName>
        <fullName evidence="1">Uncharacterized protein</fullName>
    </submittedName>
</protein>
<name>A0ACC0BKS0_CATRO</name>
<organism evidence="1 2">
    <name type="scientific">Catharanthus roseus</name>
    <name type="common">Madagascar periwinkle</name>
    <name type="synonym">Vinca rosea</name>
    <dbReference type="NCBI Taxonomy" id="4058"/>
    <lineage>
        <taxon>Eukaryota</taxon>
        <taxon>Viridiplantae</taxon>
        <taxon>Streptophyta</taxon>
        <taxon>Embryophyta</taxon>
        <taxon>Tracheophyta</taxon>
        <taxon>Spermatophyta</taxon>
        <taxon>Magnoliopsida</taxon>
        <taxon>eudicotyledons</taxon>
        <taxon>Gunneridae</taxon>
        <taxon>Pentapetalae</taxon>
        <taxon>asterids</taxon>
        <taxon>lamiids</taxon>
        <taxon>Gentianales</taxon>
        <taxon>Apocynaceae</taxon>
        <taxon>Rauvolfioideae</taxon>
        <taxon>Vinceae</taxon>
        <taxon>Catharanthinae</taxon>
        <taxon>Catharanthus</taxon>
    </lineage>
</organism>
<proteinExistence type="predicted"/>
<sequence>MNFCKTLTYRSPIHLGRSRIDSLLFQYSIVPKCSSPIFLSTNLPFRRNPKCCRVITACFNTGQEIIGQESETLSEKVEKIAIVSAVDGQDEENRVEIVESERKEFSGNDSIWSQMVEIAKFSGPAVGLWLCGPVMSLIDTAVIGQGSSTELAALGPGTVFVDNTSYVFMFLSIATSNLVATALARQDKDEVQHQISILLFIGLACGVLMFFFTRLFGPWALTAFTGANNTDIIAAANTYVQIRGLAWPAMLVGWVAQSASLGMKDSWGPLKALAVATVINVVGDIVLCRVFSYGIAGAAWATMVSQVVAGYMMIDALSKKGYNGFALSVPSPKELLQIFMLAAPVFVTMMSKVLFYSLLVYFATSMGTQIVAAHQVMIQLYCMCTVWGEPLSQTAQSFMPELLYGANQNLSKARTLLKSLVIIGAAAGVILGSIGTSIPWLFPKLFSADPNVVKEMHKVLIPYFLALSVTPSTHSLEGTLLAGRDLKFISSSMSTIFGLGSLLLLLLSSRGHGLSGCWFALVAFQWSRFCVALRRLTLPNGMLYADDDLTQYQLGKVKAA</sequence>
<evidence type="ECO:0000313" key="2">
    <source>
        <dbReference type="Proteomes" id="UP001060085"/>
    </source>
</evidence>
<dbReference type="Proteomes" id="UP001060085">
    <property type="component" value="Linkage Group LG03"/>
</dbReference>
<reference evidence="2" key="1">
    <citation type="journal article" date="2023" name="Nat. Plants">
        <title>Single-cell RNA sequencing provides a high-resolution roadmap for understanding the multicellular compartmentation of specialized metabolism.</title>
        <authorList>
            <person name="Sun S."/>
            <person name="Shen X."/>
            <person name="Li Y."/>
            <person name="Li Y."/>
            <person name="Wang S."/>
            <person name="Li R."/>
            <person name="Zhang H."/>
            <person name="Shen G."/>
            <person name="Guo B."/>
            <person name="Wei J."/>
            <person name="Xu J."/>
            <person name="St-Pierre B."/>
            <person name="Chen S."/>
            <person name="Sun C."/>
        </authorList>
    </citation>
    <scope>NUCLEOTIDE SEQUENCE [LARGE SCALE GENOMIC DNA]</scope>
</reference>
<comment type="caution">
    <text evidence="1">The sequence shown here is derived from an EMBL/GenBank/DDBJ whole genome shotgun (WGS) entry which is preliminary data.</text>
</comment>
<keyword evidence="2" id="KW-1185">Reference proteome</keyword>
<evidence type="ECO:0000313" key="1">
    <source>
        <dbReference type="EMBL" id="KAI5673198.1"/>
    </source>
</evidence>